<protein>
    <submittedName>
        <fullName evidence="1">Monooxygenase</fullName>
    </submittedName>
</protein>
<sequence length="100" mass="10856">MPYLLQVDFPYPGPWGAAMTAAMTDLATSIATEPGLIWKIWTENPDTGEAGGIYLFEDQNSAQAYLDMHAARLRSFGIAQVNAKIFAVNPGLSLLDRAPI</sequence>
<organism evidence="1 2">
    <name type="scientific">Kerstersia gyiorum</name>
    <dbReference type="NCBI Taxonomy" id="206506"/>
    <lineage>
        <taxon>Bacteria</taxon>
        <taxon>Pseudomonadati</taxon>
        <taxon>Pseudomonadota</taxon>
        <taxon>Betaproteobacteria</taxon>
        <taxon>Burkholderiales</taxon>
        <taxon>Alcaligenaceae</taxon>
        <taxon>Kerstersia</taxon>
    </lineage>
</organism>
<accession>A0A171KTF2</accession>
<dbReference type="GO" id="GO:0004497">
    <property type="term" value="F:monooxygenase activity"/>
    <property type="evidence" value="ECO:0007669"/>
    <property type="project" value="UniProtKB-KW"/>
</dbReference>
<dbReference type="PANTHER" id="PTHR39169">
    <property type="match status" value="1"/>
</dbReference>
<dbReference type="SUPFAM" id="SSF54909">
    <property type="entry name" value="Dimeric alpha+beta barrel"/>
    <property type="match status" value="1"/>
</dbReference>
<dbReference type="STRING" id="206506.AAV32_07505"/>
<dbReference type="AlphaFoldDB" id="A0A171KTF2"/>
<dbReference type="EMBL" id="LBNE01000003">
    <property type="protein sequence ID" value="KKO72169.1"/>
    <property type="molecule type" value="Genomic_DNA"/>
</dbReference>
<dbReference type="RefSeq" id="WP_068369833.1">
    <property type="nucleotide sequence ID" value="NZ_JALJXQ010000003.1"/>
</dbReference>
<gene>
    <name evidence="1" type="ORF">AAV32_07505</name>
</gene>
<reference evidence="1 2" key="1">
    <citation type="submission" date="2015-04" db="EMBL/GenBank/DDBJ databases">
        <title>Genome sequence of Kerstersia gyiorum CG1.</title>
        <authorList>
            <person name="Greninger A.L."/>
            <person name="Kozyreva V."/>
            <person name="Chaturvedi V."/>
        </authorList>
    </citation>
    <scope>NUCLEOTIDE SEQUENCE [LARGE SCALE GENOMIC DNA]</scope>
    <source>
        <strain evidence="1 2">CG1</strain>
    </source>
</reference>
<dbReference type="NCBIfam" id="NF008333">
    <property type="entry name" value="PRK11118.1"/>
    <property type="match status" value="1"/>
</dbReference>
<keyword evidence="1" id="KW-0560">Oxidoreductase</keyword>
<dbReference type="Proteomes" id="UP000078084">
    <property type="component" value="Unassembled WGS sequence"/>
</dbReference>
<keyword evidence="2" id="KW-1185">Reference proteome</keyword>
<dbReference type="Gene3D" id="3.30.70.100">
    <property type="match status" value="1"/>
</dbReference>
<dbReference type="InterPro" id="IPR011008">
    <property type="entry name" value="Dimeric_a/b-barrel"/>
</dbReference>
<dbReference type="PANTHER" id="PTHR39169:SF1">
    <property type="entry name" value="MONOOXYGENASE YDHR-RELATED"/>
    <property type="match status" value="1"/>
</dbReference>
<name>A0A171KTF2_9BURK</name>
<dbReference type="Pfam" id="PF08803">
    <property type="entry name" value="ydhR"/>
    <property type="match status" value="1"/>
</dbReference>
<evidence type="ECO:0000313" key="1">
    <source>
        <dbReference type="EMBL" id="KKO72169.1"/>
    </source>
</evidence>
<dbReference type="InterPro" id="IPR014910">
    <property type="entry name" value="YdhR"/>
</dbReference>
<keyword evidence="1" id="KW-0503">Monooxygenase</keyword>
<comment type="caution">
    <text evidence="1">The sequence shown here is derived from an EMBL/GenBank/DDBJ whole genome shotgun (WGS) entry which is preliminary data.</text>
</comment>
<dbReference type="PATRIC" id="fig|206506.3.peg.1605"/>
<proteinExistence type="predicted"/>
<evidence type="ECO:0000313" key="2">
    <source>
        <dbReference type="Proteomes" id="UP000078084"/>
    </source>
</evidence>